<sequence>MKSVMLIGAVLVTSYVAGYASEANGQGLYISVGQSRHHGGWNDGNYRGFYGNNYRVHHPGHWGGGHFYHDTSHYDYHPGGYVRHYNHFDYVPGHYDYHQTGHWDHGN</sequence>
<comment type="caution">
    <text evidence="1">The sequence shown here is derived from an EMBL/GenBank/DDBJ whole genome shotgun (WGS) entry which is preliminary data.</text>
</comment>
<keyword evidence="2" id="KW-1185">Reference proteome</keyword>
<dbReference type="EMBL" id="SJPS01000001">
    <property type="protein sequence ID" value="TWU29431.1"/>
    <property type="molecule type" value="Genomic_DNA"/>
</dbReference>
<dbReference type="RefSeq" id="WP_146447460.1">
    <property type="nucleotide sequence ID" value="NZ_SJPS01000001.1"/>
</dbReference>
<dbReference type="Proteomes" id="UP000318437">
    <property type="component" value="Unassembled WGS sequence"/>
</dbReference>
<proteinExistence type="predicted"/>
<reference evidence="1 2" key="1">
    <citation type="submission" date="2019-02" db="EMBL/GenBank/DDBJ databases">
        <title>Deep-cultivation of Planctomycetes and their phenomic and genomic characterization uncovers novel biology.</title>
        <authorList>
            <person name="Wiegand S."/>
            <person name="Jogler M."/>
            <person name="Boedeker C."/>
            <person name="Pinto D."/>
            <person name="Vollmers J."/>
            <person name="Rivas-Marin E."/>
            <person name="Kohn T."/>
            <person name="Peeters S.H."/>
            <person name="Heuer A."/>
            <person name="Rast P."/>
            <person name="Oberbeckmann S."/>
            <person name="Bunk B."/>
            <person name="Jeske O."/>
            <person name="Meyerdierks A."/>
            <person name="Storesund J.E."/>
            <person name="Kallscheuer N."/>
            <person name="Luecker S."/>
            <person name="Lage O.M."/>
            <person name="Pohl T."/>
            <person name="Merkel B.J."/>
            <person name="Hornburger P."/>
            <person name="Mueller R.-W."/>
            <person name="Bruemmer F."/>
            <person name="Labrenz M."/>
            <person name="Spormann A.M."/>
            <person name="Op Den Camp H."/>
            <person name="Overmann J."/>
            <person name="Amann R."/>
            <person name="Jetten M.S.M."/>
            <person name="Mascher T."/>
            <person name="Medema M.H."/>
            <person name="Devos D.P."/>
            <person name="Kaster A.-K."/>
            <person name="Ovreas L."/>
            <person name="Rohde M."/>
            <person name="Galperin M.Y."/>
            <person name="Jogler C."/>
        </authorList>
    </citation>
    <scope>NUCLEOTIDE SEQUENCE [LARGE SCALE GENOMIC DNA]</scope>
    <source>
        <strain evidence="1 2">Pla144</strain>
    </source>
</reference>
<evidence type="ECO:0000313" key="1">
    <source>
        <dbReference type="EMBL" id="TWU29431.1"/>
    </source>
</evidence>
<dbReference type="AlphaFoldDB" id="A0A5C6D107"/>
<evidence type="ECO:0000313" key="2">
    <source>
        <dbReference type="Proteomes" id="UP000318437"/>
    </source>
</evidence>
<protein>
    <submittedName>
        <fullName evidence="1">Uncharacterized protein</fullName>
    </submittedName>
</protein>
<gene>
    <name evidence="1" type="ORF">Pla144_02090</name>
</gene>
<organism evidence="1 2">
    <name type="scientific">Bythopirellula polymerisocia</name>
    <dbReference type="NCBI Taxonomy" id="2528003"/>
    <lineage>
        <taxon>Bacteria</taxon>
        <taxon>Pseudomonadati</taxon>
        <taxon>Planctomycetota</taxon>
        <taxon>Planctomycetia</taxon>
        <taxon>Pirellulales</taxon>
        <taxon>Lacipirellulaceae</taxon>
        <taxon>Bythopirellula</taxon>
    </lineage>
</organism>
<dbReference type="OrthoDB" id="290982at2"/>
<accession>A0A5C6D107</accession>
<name>A0A5C6D107_9BACT</name>